<dbReference type="InterPro" id="IPR036388">
    <property type="entry name" value="WH-like_DNA-bd_sf"/>
</dbReference>
<evidence type="ECO:0000256" key="3">
    <source>
        <dbReference type="ARBA" id="ARBA00023015"/>
    </source>
</evidence>
<evidence type="ECO:0000256" key="7">
    <source>
        <dbReference type="PROSITE-ProRule" id="PRU01091"/>
    </source>
</evidence>
<evidence type="ECO:0000256" key="4">
    <source>
        <dbReference type="ARBA" id="ARBA00023125"/>
    </source>
</evidence>
<dbReference type="FunFam" id="3.40.50.2300:FF:000001">
    <property type="entry name" value="DNA-binding response regulator PhoB"/>
    <property type="match status" value="1"/>
</dbReference>
<evidence type="ECO:0000256" key="1">
    <source>
        <dbReference type="ARBA" id="ARBA00022553"/>
    </source>
</evidence>
<dbReference type="FunFam" id="1.10.10.10:FF:000018">
    <property type="entry name" value="DNA-binding response regulator ResD"/>
    <property type="match status" value="1"/>
</dbReference>
<comment type="caution">
    <text evidence="10">The sequence shown here is derived from an EMBL/GenBank/DDBJ whole genome shotgun (WGS) entry which is preliminary data.</text>
</comment>
<dbReference type="PANTHER" id="PTHR48111:SF4">
    <property type="entry name" value="DNA-BINDING DUAL TRANSCRIPTIONAL REGULATOR OMPR"/>
    <property type="match status" value="1"/>
</dbReference>
<feature type="modified residue" description="4-aspartylphosphate" evidence="6">
    <location>
        <position position="65"/>
    </location>
</feature>
<dbReference type="PATRIC" id="fig|1097667.3.peg.156"/>
<dbReference type="SMART" id="SM00448">
    <property type="entry name" value="REC"/>
    <property type="match status" value="1"/>
</dbReference>
<sequence length="240" mass="26440">MDRSDALPAQAADRARILVVDDEPTVADLVARYLTRSGYRTRTAGDGETALALAAEEPPDLIVLDVMLPGIGGLDVLRRVAERRPDPPAVILLTARGEESDRISGLRLGADDYVVKPFSPGELVARVEAVLRRRDPSQSAAPPLVHGPLTIDGAARRVLLDGVEVPVTQRELDLLLFLARHPGQAFSRDQLMESVWGYGFYTDTSTVTVHVRRLRAKIEPDPTHPRWVQTVWGIGYRFQP</sequence>
<dbReference type="GO" id="GO:0000976">
    <property type="term" value="F:transcription cis-regulatory region binding"/>
    <property type="evidence" value="ECO:0007669"/>
    <property type="project" value="TreeGrafter"/>
</dbReference>
<dbReference type="PROSITE" id="PS50110">
    <property type="entry name" value="RESPONSE_REGULATORY"/>
    <property type="match status" value="1"/>
</dbReference>
<dbReference type="CDD" id="cd17574">
    <property type="entry name" value="REC_OmpR"/>
    <property type="match status" value="1"/>
</dbReference>
<dbReference type="AlphaFoldDB" id="H0E051"/>
<evidence type="ECO:0000313" key="11">
    <source>
        <dbReference type="Proteomes" id="UP000005143"/>
    </source>
</evidence>
<dbReference type="GO" id="GO:0005829">
    <property type="term" value="C:cytosol"/>
    <property type="evidence" value="ECO:0007669"/>
    <property type="project" value="TreeGrafter"/>
</dbReference>
<proteinExistence type="predicted"/>
<dbReference type="PROSITE" id="PS51755">
    <property type="entry name" value="OMPR_PHOB"/>
    <property type="match status" value="1"/>
</dbReference>
<accession>H0E051</accession>
<evidence type="ECO:0000256" key="6">
    <source>
        <dbReference type="PROSITE-ProRule" id="PRU00169"/>
    </source>
</evidence>
<dbReference type="Pfam" id="PF00072">
    <property type="entry name" value="Response_reg"/>
    <property type="match status" value="1"/>
</dbReference>
<dbReference type="InterPro" id="IPR011006">
    <property type="entry name" value="CheY-like_superfamily"/>
</dbReference>
<keyword evidence="4 7" id="KW-0238">DNA-binding</keyword>
<dbReference type="Gene3D" id="3.40.50.2300">
    <property type="match status" value="1"/>
</dbReference>
<name>H0E051_9ACTN</name>
<dbReference type="EMBL" id="AGUD01000005">
    <property type="protein sequence ID" value="EHN12946.1"/>
    <property type="molecule type" value="Genomic_DNA"/>
</dbReference>
<dbReference type="Gene3D" id="6.10.250.690">
    <property type="match status" value="1"/>
</dbReference>
<dbReference type="GO" id="GO:0032993">
    <property type="term" value="C:protein-DNA complex"/>
    <property type="evidence" value="ECO:0007669"/>
    <property type="project" value="TreeGrafter"/>
</dbReference>
<dbReference type="InterPro" id="IPR001867">
    <property type="entry name" value="OmpR/PhoB-type_DNA-bd"/>
</dbReference>
<feature type="DNA-binding region" description="OmpR/PhoB-type" evidence="7">
    <location>
        <begin position="141"/>
        <end position="240"/>
    </location>
</feature>
<dbReference type="InterPro" id="IPR039420">
    <property type="entry name" value="WalR-like"/>
</dbReference>
<dbReference type="Gene3D" id="1.10.10.10">
    <property type="entry name" value="Winged helix-like DNA-binding domain superfamily/Winged helix DNA-binding domain"/>
    <property type="match status" value="1"/>
</dbReference>
<dbReference type="GO" id="GO:0006355">
    <property type="term" value="P:regulation of DNA-templated transcription"/>
    <property type="evidence" value="ECO:0007669"/>
    <property type="project" value="InterPro"/>
</dbReference>
<dbReference type="Pfam" id="PF00486">
    <property type="entry name" value="Trans_reg_C"/>
    <property type="match status" value="1"/>
</dbReference>
<dbReference type="Proteomes" id="UP000005143">
    <property type="component" value="Unassembled WGS sequence"/>
</dbReference>
<organism evidence="10 11">
    <name type="scientific">Patulibacter medicamentivorans</name>
    <dbReference type="NCBI Taxonomy" id="1097667"/>
    <lineage>
        <taxon>Bacteria</taxon>
        <taxon>Bacillati</taxon>
        <taxon>Actinomycetota</taxon>
        <taxon>Thermoleophilia</taxon>
        <taxon>Solirubrobacterales</taxon>
        <taxon>Patulibacteraceae</taxon>
        <taxon>Patulibacter</taxon>
    </lineage>
</organism>
<dbReference type="SUPFAM" id="SSF52172">
    <property type="entry name" value="CheY-like"/>
    <property type="match status" value="1"/>
</dbReference>
<keyword evidence="5" id="KW-0804">Transcription</keyword>
<keyword evidence="3" id="KW-0805">Transcription regulation</keyword>
<dbReference type="SMART" id="SM00862">
    <property type="entry name" value="Trans_reg_C"/>
    <property type="match status" value="1"/>
</dbReference>
<gene>
    <name evidence="10" type="ORF">PAI11_01570</name>
</gene>
<dbReference type="GO" id="GO:0000156">
    <property type="term" value="F:phosphorelay response regulator activity"/>
    <property type="evidence" value="ECO:0007669"/>
    <property type="project" value="TreeGrafter"/>
</dbReference>
<dbReference type="PANTHER" id="PTHR48111">
    <property type="entry name" value="REGULATOR OF RPOS"/>
    <property type="match status" value="1"/>
</dbReference>
<protein>
    <submittedName>
        <fullName evidence="10">Two-component response regulator</fullName>
    </submittedName>
</protein>
<evidence type="ECO:0000256" key="5">
    <source>
        <dbReference type="ARBA" id="ARBA00023163"/>
    </source>
</evidence>
<feature type="domain" description="OmpR/PhoB-type" evidence="9">
    <location>
        <begin position="141"/>
        <end position="240"/>
    </location>
</feature>
<keyword evidence="11" id="KW-1185">Reference proteome</keyword>
<evidence type="ECO:0000259" key="8">
    <source>
        <dbReference type="PROSITE" id="PS50110"/>
    </source>
</evidence>
<dbReference type="InterPro" id="IPR001789">
    <property type="entry name" value="Sig_transdc_resp-reg_receiver"/>
</dbReference>
<feature type="domain" description="Response regulatory" evidence="8">
    <location>
        <begin position="16"/>
        <end position="131"/>
    </location>
</feature>
<evidence type="ECO:0000256" key="2">
    <source>
        <dbReference type="ARBA" id="ARBA00023012"/>
    </source>
</evidence>
<reference evidence="10 11" key="1">
    <citation type="journal article" date="2013" name="Biodegradation">
        <title>Quantitative proteomic analysis of ibuprofen-degrading Patulibacter sp. strain I11.</title>
        <authorList>
            <person name="Almeida B."/>
            <person name="Kjeldal H."/>
            <person name="Lolas I."/>
            <person name="Knudsen A.D."/>
            <person name="Carvalho G."/>
            <person name="Nielsen K.L."/>
            <person name="Barreto Crespo M.T."/>
            <person name="Stensballe A."/>
            <person name="Nielsen J.L."/>
        </authorList>
    </citation>
    <scope>NUCLEOTIDE SEQUENCE [LARGE SCALE GENOMIC DNA]</scope>
    <source>
        <strain evidence="10 11">I11</strain>
    </source>
</reference>
<dbReference type="CDD" id="cd00383">
    <property type="entry name" value="trans_reg_C"/>
    <property type="match status" value="1"/>
</dbReference>
<evidence type="ECO:0000259" key="9">
    <source>
        <dbReference type="PROSITE" id="PS51755"/>
    </source>
</evidence>
<keyword evidence="1 6" id="KW-0597">Phosphoprotein</keyword>
<evidence type="ECO:0000313" key="10">
    <source>
        <dbReference type="EMBL" id="EHN12946.1"/>
    </source>
</evidence>
<keyword evidence="2" id="KW-0902">Two-component regulatory system</keyword>